<organism evidence="1 2">
    <name type="scientific">Dactylonectria estremocensis</name>
    <dbReference type="NCBI Taxonomy" id="1079267"/>
    <lineage>
        <taxon>Eukaryota</taxon>
        <taxon>Fungi</taxon>
        <taxon>Dikarya</taxon>
        <taxon>Ascomycota</taxon>
        <taxon>Pezizomycotina</taxon>
        <taxon>Sordariomycetes</taxon>
        <taxon>Hypocreomycetidae</taxon>
        <taxon>Hypocreales</taxon>
        <taxon>Nectriaceae</taxon>
        <taxon>Dactylonectria</taxon>
    </lineage>
</organism>
<evidence type="ECO:0008006" key="3">
    <source>
        <dbReference type="Google" id="ProtNLM"/>
    </source>
</evidence>
<gene>
    <name evidence="1" type="ORF">B0J13DRAFT_580925</name>
</gene>
<evidence type="ECO:0000313" key="2">
    <source>
        <dbReference type="Proteomes" id="UP000717696"/>
    </source>
</evidence>
<dbReference type="EMBL" id="JAGMUU010000002">
    <property type="protein sequence ID" value="KAH7159710.1"/>
    <property type="molecule type" value="Genomic_DNA"/>
</dbReference>
<dbReference type="InterPro" id="IPR011009">
    <property type="entry name" value="Kinase-like_dom_sf"/>
</dbReference>
<reference evidence="1" key="1">
    <citation type="journal article" date="2021" name="Nat. Commun.">
        <title>Genetic determinants of endophytism in the Arabidopsis root mycobiome.</title>
        <authorList>
            <person name="Mesny F."/>
            <person name="Miyauchi S."/>
            <person name="Thiergart T."/>
            <person name="Pickel B."/>
            <person name="Atanasova L."/>
            <person name="Karlsson M."/>
            <person name="Huettel B."/>
            <person name="Barry K.W."/>
            <person name="Haridas S."/>
            <person name="Chen C."/>
            <person name="Bauer D."/>
            <person name="Andreopoulos W."/>
            <person name="Pangilinan J."/>
            <person name="LaButti K."/>
            <person name="Riley R."/>
            <person name="Lipzen A."/>
            <person name="Clum A."/>
            <person name="Drula E."/>
            <person name="Henrissat B."/>
            <person name="Kohler A."/>
            <person name="Grigoriev I.V."/>
            <person name="Martin F.M."/>
            <person name="Hacquard S."/>
        </authorList>
    </citation>
    <scope>NUCLEOTIDE SEQUENCE</scope>
    <source>
        <strain evidence="1">MPI-CAGE-AT-0021</strain>
    </source>
</reference>
<dbReference type="AlphaFoldDB" id="A0A9P9FEN0"/>
<comment type="caution">
    <text evidence="1">The sequence shown here is derived from an EMBL/GenBank/DDBJ whole genome shotgun (WGS) entry which is preliminary data.</text>
</comment>
<dbReference type="Gene3D" id="1.10.510.10">
    <property type="entry name" value="Transferase(Phosphotransferase) domain 1"/>
    <property type="match status" value="1"/>
</dbReference>
<proteinExistence type="predicted"/>
<dbReference type="SUPFAM" id="SSF56112">
    <property type="entry name" value="Protein kinase-like (PK-like)"/>
    <property type="match status" value="1"/>
</dbReference>
<evidence type="ECO:0000313" key="1">
    <source>
        <dbReference type="EMBL" id="KAH7159710.1"/>
    </source>
</evidence>
<name>A0A9P9FEN0_9HYPO</name>
<protein>
    <recommendedName>
        <fullName evidence="3">Protein kinase domain-containing protein</fullName>
    </recommendedName>
</protein>
<accession>A0A9P9FEN0</accession>
<sequence>MDEEFETAEPGIEHLRKHVDGLAPDVFEVRVSSQGGFILASTDPEDDNTFSRIQAISSSDLEELNRLGPLVDLVRCLKSPEPSKKRLAYVWHEINLWMWLPQNAHIVRLDRLVVDEIEGRCVGITTAYIPGGTLEENKNRIFKPKWLHQLTAVIDELNLDPGIAHQDVAPRNHLIDDTMDSSMIFDFKFSVRISEVGSSEARSDIITCDVTLRAGWTLHSDVQLEHPVSEFRETLAQWSERRRRGKYITSYKEAPNFIYWPNTPEPPPSEVVLNYSSGPVTQKKVLWNVERRRMLEQGKTALNWQRPPRAKLNSGDRILETGEFIEQT</sequence>
<dbReference type="Proteomes" id="UP000717696">
    <property type="component" value="Unassembled WGS sequence"/>
</dbReference>
<keyword evidence="2" id="KW-1185">Reference proteome</keyword>
<dbReference type="OrthoDB" id="4062651at2759"/>